<proteinExistence type="predicted"/>
<organism evidence="2 3">
    <name type="scientific">Ensete ventricosum</name>
    <name type="common">Abyssinian banana</name>
    <name type="synonym">Musa ensete</name>
    <dbReference type="NCBI Taxonomy" id="4639"/>
    <lineage>
        <taxon>Eukaryota</taxon>
        <taxon>Viridiplantae</taxon>
        <taxon>Streptophyta</taxon>
        <taxon>Embryophyta</taxon>
        <taxon>Tracheophyta</taxon>
        <taxon>Spermatophyta</taxon>
        <taxon>Magnoliopsida</taxon>
        <taxon>Liliopsida</taxon>
        <taxon>Zingiberales</taxon>
        <taxon>Musaceae</taxon>
        <taxon>Ensete</taxon>
    </lineage>
</organism>
<evidence type="ECO:0000313" key="2">
    <source>
        <dbReference type="EMBL" id="RRT62072.1"/>
    </source>
</evidence>
<accession>A0A426ZDQ0</accession>
<protein>
    <submittedName>
        <fullName evidence="2">Uncharacterized protein</fullName>
    </submittedName>
</protein>
<reference evidence="2 3" key="1">
    <citation type="journal article" date="2014" name="Agronomy (Basel)">
        <title>A Draft Genome Sequence for Ensete ventricosum, the Drought-Tolerant Tree Against Hunger.</title>
        <authorList>
            <person name="Harrison J."/>
            <person name="Moore K.A."/>
            <person name="Paszkiewicz K."/>
            <person name="Jones T."/>
            <person name="Grant M."/>
            <person name="Ambacheew D."/>
            <person name="Muzemil S."/>
            <person name="Studholme D.J."/>
        </authorList>
    </citation>
    <scope>NUCLEOTIDE SEQUENCE [LARGE SCALE GENOMIC DNA]</scope>
</reference>
<keyword evidence="1" id="KW-0812">Transmembrane</keyword>
<feature type="transmembrane region" description="Helical" evidence="1">
    <location>
        <begin position="47"/>
        <end position="69"/>
    </location>
</feature>
<evidence type="ECO:0000313" key="3">
    <source>
        <dbReference type="Proteomes" id="UP000287651"/>
    </source>
</evidence>
<sequence length="73" mass="8402">MVPHVGRWQLLLVVTIVAFGVDANGFQLMRLMKKISKMRHLGFGFRGLSLSSAFRYTFVWDVLFIFASVDHIE</sequence>
<gene>
    <name evidence="2" type="ORF">B296_00008738</name>
</gene>
<evidence type="ECO:0000256" key="1">
    <source>
        <dbReference type="SAM" id="Phobius"/>
    </source>
</evidence>
<keyword evidence="1" id="KW-0472">Membrane</keyword>
<dbReference type="Proteomes" id="UP000287651">
    <property type="component" value="Unassembled WGS sequence"/>
</dbReference>
<dbReference type="EMBL" id="AMZH03007135">
    <property type="protein sequence ID" value="RRT62072.1"/>
    <property type="molecule type" value="Genomic_DNA"/>
</dbReference>
<dbReference type="AlphaFoldDB" id="A0A426ZDQ0"/>
<keyword evidence="1" id="KW-1133">Transmembrane helix</keyword>
<name>A0A426ZDQ0_ENSVE</name>
<comment type="caution">
    <text evidence="2">The sequence shown here is derived from an EMBL/GenBank/DDBJ whole genome shotgun (WGS) entry which is preliminary data.</text>
</comment>
<feature type="transmembrane region" description="Helical" evidence="1">
    <location>
        <begin position="6"/>
        <end position="26"/>
    </location>
</feature>